<comment type="subcellular location">
    <subcellularLocation>
        <location evidence="1">Mitochondrion</location>
    </subcellularLocation>
</comment>
<protein>
    <submittedName>
        <fullName evidence="13">Aconitate hydratase</fullName>
    </submittedName>
</protein>
<evidence type="ECO:0000259" key="9">
    <source>
        <dbReference type="Pfam" id="PF00330"/>
    </source>
</evidence>
<dbReference type="AlphaFoldDB" id="A0A166XW49"/>
<dbReference type="PRINTS" id="PR00415">
    <property type="entry name" value="ACONITASE"/>
</dbReference>
<feature type="domain" description="Aconitase/3-isopropylmalate dehydratase large subunit alpha/beta/alpha" evidence="9">
    <location>
        <begin position="505"/>
        <end position="953"/>
    </location>
</feature>
<keyword evidence="7" id="KW-0496">Mitochondrion</keyword>
<evidence type="ECO:0000256" key="6">
    <source>
        <dbReference type="ARBA" id="ARBA00023014"/>
    </source>
</evidence>
<evidence type="ECO:0000256" key="4">
    <source>
        <dbReference type="ARBA" id="ARBA00022946"/>
    </source>
</evidence>
<dbReference type="FunFam" id="3.20.19.10:FF:000002">
    <property type="entry name" value="Aconitate hydratase, mitochondrial"/>
    <property type="match status" value="1"/>
</dbReference>
<dbReference type="SUPFAM" id="SSF53732">
    <property type="entry name" value="Aconitase iron-sulfur domain"/>
    <property type="match status" value="1"/>
</dbReference>
<dbReference type="Pfam" id="PF13850">
    <property type="entry name" value="ERGIC_N"/>
    <property type="match status" value="1"/>
</dbReference>
<dbReference type="Pfam" id="PF00330">
    <property type="entry name" value="Aconitase"/>
    <property type="match status" value="1"/>
</dbReference>
<evidence type="ECO:0000313" key="13">
    <source>
        <dbReference type="EMBL" id="KZL77007.1"/>
    </source>
</evidence>
<dbReference type="FunFam" id="3.30.499.10:FF:000003">
    <property type="entry name" value="Aconitate hydratase, mitochondrial"/>
    <property type="match status" value="1"/>
</dbReference>
<dbReference type="GO" id="GO:0051539">
    <property type="term" value="F:4 iron, 4 sulfur cluster binding"/>
    <property type="evidence" value="ECO:0007669"/>
    <property type="project" value="InterPro"/>
</dbReference>
<dbReference type="Pfam" id="PF00694">
    <property type="entry name" value="Aconitase_C"/>
    <property type="match status" value="1"/>
</dbReference>
<dbReference type="Pfam" id="PF07970">
    <property type="entry name" value="COPIIcoated_ERV"/>
    <property type="match status" value="1"/>
</dbReference>
<dbReference type="InterPro" id="IPR001030">
    <property type="entry name" value="Acoase/IPM_deHydtase_lsu_aba"/>
</dbReference>
<dbReference type="EMBL" id="LFIV01000011">
    <property type="protein sequence ID" value="KZL77007.1"/>
    <property type="molecule type" value="Genomic_DNA"/>
</dbReference>
<dbReference type="STRING" id="708197.A0A166XW49"/>
<dbReference type="SUPFAM" id="SSF52016">
    <property type="entry name" value="LeuD/IlvD-like"/>
    <property type="match status" value="1"/>
</dbReference>
<comment type="similarity">
    <text evidence="2">Belongs to the aconitase/IPM isomerase family.</text>
</comment>
<dbReference type="FunFam" id="3.30.499.10:FF:000004">
    <property type="entry name" value="Aconitate hydratase, mitochondrial"/>
    <property type="match status" value="1"/>
</dbReference>
<dbReference type="GO" id="GO:0005829">
    <property type="term" value="C:cytosol"/>
    <property type="evidence" value="ECO:0007669"/>
    <property type="project" value="TreeGrafter"/>
</dbReference>
<dbReference type="NCBIfam" id="TIGR01340">
    <property type="entry name" value="aconitase_mito"/>
    <property type="match status" value="1"/>
</dbReference>
<reference evidence="13 14" key="1">
    <citation type="submission" date="2015-06" db="EMBL/GenBank/DDBJ databases">
        <title>Survival trade-offs in plant roots during colonization by closely related pathogenic and mutualistic fungi.</title>
        <authorList>
            <person name="Hacquard S."/>
            <person name="Kracher B."/>
            <person name="Hiruma K."/>
            <person name="Weinman A."/>
            <person name="Muench P."/>
            <person name="Garrido Oter R."/>
            <person name="Ver Loren van Themaat E."/>
            <person name="Dallerey J.-F."/>
            <person name="Damm U."/>
            <person name="Henrissat B."/>
            <person name="Lespinet O."/>
            <person name="Thon M."/>
            <person name="Kemen E."/>
            <person name="McHardy A.C."/>
            <person name="Schulze-Lefert P."/>
            <person name="O'Connell R.J."/>
        </authorList>
    </citation>
    <scope>NUCLEOTIDE SEQUENCE [LARGE SCALE GENOMIC DNA]</scope>
    <source>
        <strain evidence="13 14">0861</strain>
    </source>
</reference>
<dbReference type="Gene3D" id="3.30.499.10">
    <property type="entry name" value="Aconitase, domain 3"/>
    <property type="match status" value="2"/>
</dbReference>
<accession>A0A166XW49</accession>
<evidence type="ECO:0000259" key="12">
    <source>
        <dbReference type="Pfam" id="PF13850"/>
    </source>
</evidence>
<organism evidence="13 14">
    <name type="scientific">Colletotrichum tofieldiae</name>
    <dbReference type="NCBI Taxonomy" id="708197"/>
    <lineage>
        <taxon>Eukaryota</taxon>
        <taxon>Fungi</taxon>
        <taxon>Dikarya</taxon>
        <taxon>Ascomycota</taxon>
        <taxon>Pezizomycotina</taxon>
        <taxon>Sordariomycetes</taxon>
        <taxon>Hypocreomycetidae</taxon>
        <taxon>Glomerellales</taxon>
        <taxon>Glomerellaceae</taxon>
        <taxon>Colletotrichum</taxon>
        <taxon>Colletotrichum spaethianum species complex</taxon>
    </lineage>
</organism>
<dbReference type="Gene3D" id="3.40.1060.10">
    <property type="entry name" value="Aconitase, Domain 2"/>
    <property type="match status" value="1"/>
</dbReference>
<dbReference type="InterPro" id="IPR039542">
    <property type="entry name" value="Erv_N"/>
</dbReference>
<dbReference type="GO" id="GO:0005739">
    <property type="term" value="C:mitochondrion"/>
    <property type="evidence" value="ECO:0007669"/>
    <property type="project" value="UniProtKB-SubCell"/>
</dbReference>
<dbReference type="InterPro" id="IPR000573">
    <property type="entry name" value="AconitaseA/IPMdHydase_ssu_swvl"/>
</dbReference>
<dbReference type="InterPro" id="IPR015932">
    <property type="entry name" value="Aconitase_dom2"/>
</dbReference>
<dbReference type="GO" id="GO:0006099">
    <property type="term" value="P:tricarboxylic acid cycle"/>
    <property type="evidence" value="ECO:0007669"/>
    <property type="project" value="InterPro"/>
</dbReference>
<sequence>MMNGWDEKHNIDDDAFGAKGNIVSAFDAFPKAKPQYVTRTSGGGKWTVAMAVISFFLFWTEVSRWWRGSETHTFAVEKGVGHEMQINMDIVVRMQCDDLHINVQDAAGDRILAGSMLKRDKTNWSQWVDSKGIHRLGRDSKGKIVTGAGWQEEEGFGEEHVHDIVSLGKKKAKWGKTPRLWGEGDSCRIYGNLDVNRVQGDFHITARGHGYMEFGEHLDHAAFNFSHIISELSFGPFYPSLVNPLDRTVNLARINFHKFQYYLSVVPTVYTVGKSASSSNTIFTNQYAVTEQSKETDDHNIPGIFFKYDIEPILLSVEESRDGFLQFLMKIVNVVSGVLVAGHWGYTLTEWYKEVIGRRRRERNEGFIGTKGSDIGAKPAVQGHFGVAPPWLNLPQTFVESDIANFQAALTIVTIQKFPKPSRHYEPQHSEGGAQRQWHQLSLPVDLEAPQGRTFATAQDVDQQDAEMRRLLPKSIKPDTYRRLHDNLLKVRHVLGQQRLTLAEKILYSHLDNVEDSLLTDTENGRNIRGSANLKLNPDRVNMQDASAQMALLQFMSCNLAKPAIPASIHCDHLIVGSKGAESDLTDGISVNKEVFDFLESAGRKYGMDFWPPGAGIIHQTVLEVYALPGIMMLGTDSHSPNAGGLSTITIGVGGADAVEALVGAPWELKAPRVLGVKLTGKLNDWVSPKDVILNLAGKLTVRGGTGFIVEYFGEGVETLSATGMATICNMGAEVGATTSIFPYTAASERYLLQTRRESQHRALDGYKKWGSFDFRADEGAQYDQVIEINLSELEPHINGPFTPDLATPLSAFKDTIQQEQWPEVLSAGLIGSCTNSSYEDMTKVESMVKQAEKAGLKPKAPFYITPGSEQIRATLERDGTLKTLEGAGGIVLSNACGPCIGQWKRQDDIPKGQLNAILTSYNRNFKGRNDGNPGTMNFLASPEIVTAMAYAGATTFNPMTDKLQTPDGKEFKFEAPQGLENPKAPFESGVASLQAISPEAHNPNIQVAIAPTSERLAFLEPFAPFPESDLSGLKVLVKVTGKCTTDTISAAGPWLKYKGHLPNISTNTLNTAVNKETGEVNAAYDVDGSKHTIPELAQKWKERGQEWLVVAEHNYGEGSAREHAALQPRYLGARVVLTKSFARIHETNLKKQGVVPLTFANEADYDKIAACDEVSTVGLYEMLQNGGQGKVQLLVKKKDGSEVLIPTNHAVTKDQAGFILAGSALSMLAKRNQA</sequence>
<dbReference type="InterPro" id="IPR050926">
    <property type="entry name" value="Aconitase/IPM_isomerase"/>
</dbReference>
<keyword evidence="8" id="KW-0456">Lyase</keyword>
<evidence type="ECO:0000256" key="8">
    <source>
        <dbReference type="ARBA" id="ARBA00023239"/>
    </source>
</evidence>
<evidence type="ECO:0000256" key="3">
    <source>
        <dbReference type="ARBA" id="ARBA00022723"/>
    </source>
</evidence>
<name>A0A166XW49_9PEZI</name>
<dbReference type="InterPro" id="IPR015928">
    <property type="entry name" value="Aconitase/3IPM_dehydase_swvl"/>
</dbReference>
<evidence type="ECO:0000256" key="7">
    <source>
        <dbReference type="ARBA" id="ARBA00023128"/>
    </source>
</evidence>
<dbReference type="PANTHER" id="PTHR43160:SF2">
    <property type="entry name" value="HOMOCITRATE DEHYDRATASE, MITOCHONDRIAL"/>
    <property type="match status" value="1"/>
</dbReference>
<dbReference type="InterPro" id="IPR012936">
    <property type="entry name" value="Erv_C"/>
</dbReference>
<evidence type="ECO:0000256" key="1">
    <source>
        <dbReference type="ARBA" id="ARBA00004173"/>
    </source>
</evidence>
<dbReference type="InterPro" id="IPR036008">
    <property type="entry name" value="Aconitase_4Fe-4S_dom"/>
</dbReference>
<feature type="domain" description="Endoplasmic reticulum vesicle transporter C-terminal" evidence="11">
    <location>
        <begin position="185"/>
        <end position="341"/>
    </location>
</feature>
<dbReference type="PROSITE" id="PS01244">
    <property type="entry name" value="ACONITASE_2"/>
    <property type="match status" value="1"/>
</dbReference>
<dbReference type="GO" id="GO:0046872">
    <property type="term" value="F:metal ion binding"/>
    <property type="evidence" value="ECO:0007669"/>
    <property type="project" value="UniProtKB-KW"/>
</dbReference>
<dbReference type="GO" id="GO:0003994">
    <property type="term" value="F:aconitate hydratase activity"/>
    <property type="evidence" value="ECO:0007669"/>
    <property type="project" value="InterPro"/>
</dbReference>
<dbReference type="InterPro" id="IPR018136">
    <property type="entry name" value="Aconitase_4Fe-4S_BS"/>
</dbReference>
<feature type="domain" description="Aconitase A/isopropylmalate dehydratase small subunit swivel" evidence="10">
    <location>
        <begin position="1035"/>
        <end position="1163"/>
    </location>
</feature>
<keyword evidence="5" id="KW-0408">Iron</keyword>
<dbReference type="Proteomes" id="UP000076552">
    <property type="component" value="Unassembled WGS sequence"/>
</dbReference>
<dbReference type="PANTHER" id="PTHR43160">
    <property type="entry name" value="ACONITATE HYDRATASE B"/>
    <property type="match status" value="1"/>
</dbReference>
<evidence type="ECO:0000259" key="10">
    <source>
        <dbReference type="Pfam" id="PF00694"/>
    </source>
</evidence>
<evidence type="ECO:0000256" key="2">
    <source>
        <dbReference type="ARBA" id="ARBA00007185"/>
    </source>
</evidence>
<feature type="domain" description="Endoplasmic reticulum vesicle transporter N-terminal" evidence="12">
    <location>
        <begin position="24"/>
        <end position="111"/>
    </location>
</feature>
<proteinExistence type="inferred from homology"/>
<evidence type="ECO:0000313" key="14">
    <source>
        <dbReference type="Proteomes" id="UP000076552"/>
    </source>
</evidence>
<dbReference type="InterPro" id="IPR006248">
    <property type="entry name" value="Aconitase_mito-like"/>
</dbReference>
<gene>
    <name evidence="13" type="ORF">CT0861_09485</name>
</gene>
<keyword evidence="6" id="KW-0411">Iron-sulfur</keyword>
<evidence type="ECO:0000256" key="5">
    <source>
        <dbReference type="ARBA" id="ARBA00023004"/>
    </source>
</evidence>
<keyword evidence="4" id="KW-0809">Transit peptide</keyword>
<dbReference type="NCBIfam" id="NF005558">
    <property type="entry name" value="PRK07229.1"/>
    <property type="match status" value="1"/>
</dbReference>
<dbReference type="FunFam" id="3.40.1060.10:FF:000001">
    <property type="entry name" value="Aconitate hydratase, mitochondrial"/>
    <property type="match status" value="1"/>
</dbReference>
<comment type="caution">
    <text evidence="13">The sequence shown here is derived from an EMBL/GenBank/DDBJ whole genome shotgun (WGS) entry which is preliminary data.</text>
</comment>
<keyword evidence="3" id="KW-0479">Metal-binding</keyword>
<evidence type="ECO:0000259" key="11">
    <source>
        <dbReference type="Pfam" id="PF07970"/>
    </source>
</evidence>
<dbReference type="Gene3D" id="3.20.19.10">
    <property type="entry name" value="Aconitase, domain 4"/>
    <property type="match status" value="1"/>
</dbReference>
<keyword evidence="14" id="KW-1185">Reference proteome</keyword>
<dbReference type="InterPro" id="IPR015931">
    <property type="entry name" value="Acnase/IPM_dHydase_lsu_aba_1/3"/>
</dbReference>